<dbReference type="Proteomes" id="UP000184096">
    <property type="component" value="Chromosome I"/>
</dbReference>
<comment type="similarity">
    <text evidence="1 3">Belongs to the GST superfamily.</text>
</comment>
<dbReference type="SFLD" id="SFLDG00358">
    <property type="entry name" value="Main_(cytGST)"/>
    <property type="match status" value="1"/>
</dbReference>
<dbReference type="InterPro" id="IPR010987">
    <property type="entry name" value="Glutathione-S-Trfase_C-like"/>
</dbReference>
<reference evidence="7" key="1">
    <citation type="submission" date="2016-11" db="EMBL/GenBank/DDBJ databases">
        <authorList>
            <person name="Varghese N."/>
            <person name="Submissions S."/>
        </authorList>
    </citation>
    <scope>NUCLEOTIDE SEQUENCE [LARGE SCALE GENOMIC DNA]</scope>
    <source>
        <strain evidence="7">GAS401</strain>
    </source>
</reference>
<dbReference type="Gene3D" id="3.40.30.10">
    <property type="entry name" value="Glutaredoxin"/>
    <property type="match status" value="1"/>
</dbReference>
<accession>A0A1M7UQW5</accession>
<sequence>MLKIWGRANSINVQKVLWCCGELSLQYDRVDAGNEFGVTKTPQYRVLNPNGLVPTIEDGDFQLWESNVIVRYLAQTRGDGRLCPADIRTRFDAERWMDWQATVFWPALRPLFIELIRTQPAKRDANVISRAETLSLAAAQILNDRLSDHSFLAGESFSMGDIPAATTVHRWYSLDIHHPKLPNLYRWYQLMKERESFRAIVMTPLS</sequence>
<dbReference type="EMBL" id="LT670849">
    <property type="protein sequence ID" value="SHN85277.1"/>
    <property type="molecule type" value="Genomic_DNA"/>
</dbReference>
<name>A0A1M7UQW5_9BRAD</name>
<dbReference type="InterPro" id="IPR004046">
    <property type="entry name" value="GST_C"/>
</dbReference>
<feature type="domain" description="GST C-terminal" evidence="5">
    <location>
        <begin position="86"/>
        <end position="206"/>
    </location>
</feature>
<dbReference type="InterPro" id="IPR036249">
    <property type="entry name" value="Thioredoxin-like_sf"/>
</dbReference>
<dbReference type="SFLD" id="SFLDG01150">
    <property type="entry name" value="Main.1:_Beta-like"/>
    <property type="match status" value="1"/>
</dbReference>
<evidence type="ECO:0000256" key="3">
    <source>
        <dbReference type="RuleBase" id="RU003494"/>
    </source>
</evidence>
<dbReference type="SFLD" id="SFLDS00019">
    <property type="entry name" value="Glutathione_Transferase_(cytos"/>
    <property type="match status" value="1"/>
</dbReference>
<protein>
    <submittedName>
        <fullName evidence="6">Glutathione S-transferase</fullName>
    </submittedName>
</protein>
<feature type="domain" description="GST N-terminal" evidence="4">
    <location>
        <begin position="1"/>
        <end position="81"/>
    </location>
</feature>
<evidence type="ECO:0000256" key="2">
    <source>
        <dbReference type="ARBA" id="ARBA00022679"/>
    </source>
</evidence>
<dbReference type="Pfam" id="PF00043">
    <property type="entry name" value="GST_C"/>
    <property type="match status" value="1"/>
</dbReference>
<keyword evidence="2 6" id="KW-0808">Transferase</keyword>
<dbReference type="PANTHER" id="PTHR44051:SF19">
    <property type="entry name" value="DISULFIDE-BOND OXIDOREDUCTASE YFCG"/>
    <property type="match status" value="1"/>
</dbReference>
<dbReference type="OrthoDB" id="9810080at2"/>
<dbReference type="PROSITE" id="PS50404">
    <property type="entry name" value="GST_NTER"/>
    <property type="match status" value="1"/>
</dbReference>
<dbReference type="FunFam" id="3.40.30.10:FF:000039">
    <property type="entry name" value="Glutathione S-transferase domain"/>
    <property type="match status" value="1"/>
</dbReference>
<dbReference type="Gene3D" id="1.20.1050.10">
    <property type="match status" value="1"/>
</dbReference>
<dbReference type="AlphaFoldDB" id="A0A1M7UQW5"/>
<gene>
    <name evidence="6" type="ORF">SAMN05444170_6232</name>
</gene>
<dbReference type="GO" id="GO:0016740">
    <property type="term" value="F:transferase activity"/>
    <property type="evidence" value="ECO:0007669"/>
    <property type="project" value="UniProtKB-KW"/>
</dbReference>
<evidence type="ECO:0000259" key="4">
    <source>
        <dbReference type="PROSITE" id="PS50404"/>
    </source>
</evidence>
<evidence type="ECO:0000313" key="7">
    <source>
        <dbReference type="Proteomes" id="UP000184096"/>
    </source>
</evidence>
<dbReference type="PANTHER" id="PTHR44051">
    <property type="entry name" value="GLUTATHIONE S-TRANSFERASE-RELATED"/>
    <property type="match status" value="1"/>
</dbReference>
<dbReference type="InterPro" id="IPR036282">
    <property type="entry name" value="Glutathione-S-Trfase_C_sf"/>
</dbReference>
<dbReference type="InterPro" id="IPR004045">
    <property type="entry name" value="Glutathione_S-Trfase_N"/>
</dbReference>
<dbReference type="SUPFAM" id="SSF47616">
    <property type="entry name" value="GST C-terminal domain-like"/>
    <property type="match status" value="1"/>
</dbReference>
<evidence type="ECO:0000256" key="1">
    <source>
        <dbReference type="ARBA" id="ARBA00007409"/>
    </source>
</evidence>
<evidence type="ECO:0000259" key="5">
    <source>
        <dbReference type="PROSITE" id="PS50405"/>
    </source>
</evidence>
<keyword evidence="7" id="KW-1185">Reference proteome</keyword>
<dbReference type="CDD" id="cd03047">
    <property type="entry name" value="GST_N_2"/>
    <property type="match status" value="1"/>
</dbReference>
<evidence type="ECO:0000313" key="6">
    <source>
        <dbReference type="EMBL" id="SHN85277.1"/>
    </source>
</evidence>
<dbReference type="RefSeq" id="WP_072823823.1">
    <property type="nucleotide sequence ID" value="NZ_LT670849.1"/>
</dbReference>
<organism evidence="6 7">
    <name type="scientific">Bradyrhizobium erythrophlei</name>
    <dbReference type="NCBI Taxonomy" id="1437360"/>
    <lineage>
        <taxon>Bacteria</taxon>
        <taxon>Pseudomonadati</taxon>
        <taxon>Pseudomonadota</taxon>
        <taxon>Alphaproteobacteria</taxon>
        <taxon>Hyphomicrobiales</taxon>
        <taxon>Nitrobacteraceae</taxon>
        <taxon>Bradyrhizobium</taxon>
    </lineage>
</organism>
<dbReference type="SUPFAM" id="SSF52833">
    <property type="entry name" value="Thioredoxin-like"/>
    <property type="match status" value="1"/>
</dbReference>
<dbReference type="InterPro" id="IPR040079">
    <property type="entry name" value="Glutathione_S-Trfase"/>
</dbReference>
<proteinExistence type="inferred from homology"/>
<dbReference type="PROSITE" id="PS50405">
    <property type="entry name" value="GST_CTER"/>
    <property type="match status" value="1"/>
</dbReference>
<dbReference type="Pfam" id="PF02798">
    <property type="entry name" value="GST_N"/>
    <property type="match status" value="1"/>
</dbReference>